<protein>
    <submittedName>
        <fullName evidence="1">Uncharacterized protein</fullName>
    </submittedName>
</protein>
<reference evidence="1 2" key="1">
    <citation type="submission" date="2020-08" db="EMBL/GenBank/DDBJ databases">
        <title>Genomic Encyclopedia of Type Strains, Phase IV (KMG-IV): sequencing the most valuable type-strain genomes for metagenomic binning, comparative biology and taxonomic classification.</title>
        <authorList>
            <person name="Goeker M."/>
        </authorList>
    </citation>
    <scope>NUCLEOTIDE SEQUENCE [LARGE SCALE GENOMIC DNA]</scope>
    <source>
        <strain evidence="1 2">DSM 29514</strain>
    </source>
</reference>
<gene>
    <name evidence="1" type="ORF">GGQ72_001629</name>
</gene>
<dbReference type="RefSeq" id="WP_165132744.1">
    <property type="nucleotide sequence ID" value="NZ_CP049250.1"/>
</dbReference>
<dbReference type="EMBL" id="JACIEC010000001">
    <property type="protein sequence ID" value="MBB4143130.1"/>
    <property type="molecule type" value="Genomic_DNA"/>
</dbReference>
<dbReference type="AlphaFoldDB" id="A0A7W6PRV9"/>
<comment type="caution">
    <text evidence="1">The sequence shown here is derived from an EMBL/GenBank/DDBJ whole genome shotgun (WGS) entry which is preliminary data.</text>
</comment>
<evidence type="ECO:0000313" key="2">
    <source>
        <dbReference type="Proteomes" id="UP000519897"/>
    </source>
</evidence>
<dbReference type="Proteomes" id="UP000519897">
    <property type="component" value="Unassembled WGS sequence"/>
</dbReference>
<organism evidence="1 2">
    <name type="scientific">Rhizobium rhizoryzae</name>
    <dbReference type="NCBI Taxonomy" id="451876"/>
    <lineage>
        <taxon>Bacteria</taxon>
        <taxon>Pseudomonadati</taxon>
        <taxon>Pseudomonadota</taxon>
        <taxon>Alphaproteobacteria</taxon>
        <taxon>Hyphomicrobiales</taxon>
        <taxon>Rhizobiaceae</taxon>
        <taxon>Rhizobium/Agrobacterium group</taxon>
        <taxon>Rhizobium</taxon>
    </lineage>
</organism>
<sequence>MRGWRIPESLALVRYQKRQRREAEQFWVRHPETDHTRAALASWLKEEAARGGSNDEVHSGGKRLGSRLERFLLLAGLDDAAGRFATLSRSADDDPAALWMLGLAAADAVSQRPDETTWQVARNILTSLAWDAFESDLVDRLKKNSALAGRFLTLARAIVDAENSDPAGGVLSSERDSFAAAVADWRETRSLKSLHQTLPGSEFYWGQSSEILLVVHQYSREEFVTLLSRFDLPHPVQVALSSRRVLNDLEEISQLLQLAPPAFDAQSAWNGSPVAPLLLEAGLEHLRSRLQWPDDESGHSNEEVAADLAWAASELTSSANLRRDGRSLTFNQSSRLVRDLAWRFSQNGRNPPPQASDVGTAPAWFLLDSLVKHPAARSWAGWRPPDMMAEDAYFGAVAAMLPAIAANDQSSSSNEDLPIPSTPEDVVGIGSVHTALTLASRPSDWVHQMLGWGLAGLPDPAGTWYQRWRAILYFRDRDLHRVRSGDDGGAHAVPKALWAIGMGAVDWLESRDSNEGSSGIALCARLYDAALERWLTSPFIDEFWSSAVIHVVVRWVKLVTNDHAPSPDAAHATLVLAKIIGPFIAPDEHFLRLLRSLQLNGTSTQAIKEALESNGSNLDHIAEVIRALADIDARFAASALRLLADMQANPRAEVGKLE</sequence>
<accession>A0A7W6PRV9</accession>
<name>A0A7W6PRV9_9HYPH</name>
<evidence type="ECO:0000313" key="1">
    <source>
        <dbReference type="EMBL" id="MBB4143130.1"/>
    </source>
</evidence>
<proteinExistence type="predicted"/>
<keyword evidence="2" id="KW-1185">Reference proteome</keyword>